<dbReference type="RefSeq" id="WP_119745158.1">
    <property type="nucleotide sequence ID" value="NZ_QZCG01000001.1"/>
</dbReference>
<proteinExistence type="predicted"/>
<feature type="transmembrane region" description="Helical" evidence="1">
    <location>
        <begin position="51"/>
        <end position="74"/>
    </location>
</feature>
<accession>A0A418T7Z0</accession>
<dbReference type="EMBL" id="QZCG01000001">
    <property type="protein sequence ID" value="RJE89322.1"/>
    <property type="molecule type" value="Genomic_DNA"/>
</dbReference>
<dbReference type="AlphaFoldDB" id="A0A418T7Z0"/>
<comment type="caution">
    <text evidence="2">The sequence shown here is derived from an EMBL/GenBank/DDBJ whole genome shotgun (WGS) entry which is preliminary data.</text>
</comment>
<sequence length="83" mass="9127">MVKKVALLVLALTVLVPVCGLAGYAIGHLIAIFLYSATLKPDTYELDRDLFAGVIGIMFIGGFLYVVSAIYAIYRFIRSVRKN</sequence>
<name>A0A418T7Z0_9RHOB</name>
<gene>
    <name evidence="2" type="ORF">D3P04_01415</name>
</gene>
<keyword evidence="1" id="KW-0812">Transmembrane</keyword>
<dbReference type="OrthoDB" id="7777992at2"/>
<organism evidence="2 3">
    <name type="scientific">Paracoccus onubensis</name>
    <dbReference type="NCBI Taxonomy" id="1675788"/>
    <lineage>
        <taxon>Bacteria</taxon>
        <taxon>Pseudomonadati</taxon>
        <taxon>Pseudomonadota</taxon>
        <taxon>Alphaproteobacteria</taxon>
        <taxon>Rhodobacterales</taxon>
        <taxon>Paracoccaceae</taxon>
        <taxon>Paracoccus</taxon>
    </lineage>
</organism>
<protein>
    <submittedName>
        <fullName evidence="2">Uncharacterized protein</fullName>
    </submittedName>
</protein>
<evidence type="ECO:0000313" key="2">
    <source>
        <dbReference type="EMBL" id="RJE89322.1"/>
    </source>
</evidence>
<keyword evidence="1" id="KW-1133">Transmembrane helix</keyword>
<evidence type="ECO:0000256" key="1">
    <source>
        <dbReference type="SAM" id="Phobius"/>
    </source>
</evidence>
<keyword evidence="3" id="KW-1185">Reference proteome</keyword>
<reference evidence="3" key="1">
    <citation type="submission" date="2018-09" db="EMBL/GenBank/DDBJ databases">
        <title>Acidovorax cavernicola nov. sp. isolated from Gruta de las Maravillas (Aracena, Spain).</title>
        <authorList>
            <person name="Jurado V."/>
            <person name="Gutierrez-Patricio S."/>
            <person name="Gonzalez-Pimentel J.L."/>
            <person name="Miller A.Z."/>
            <person name="Laiz L."/>
            <person name="Saiz-Jimenez C."/>
        </authorList>
    </citation>
    <scope>NUCLEOTIDE SEQUENCE [LARGE SCALE GENOMIC DNA]</scope>
    <source>
        <strain evidence="3">1011MAR3C25</strain>
    </source>
</reference>
<keyword evidence="1" id="KW-0472">Membrane</keyword>
<evidence type="ECO:0000313" key="3">
    <source>
        <dbReference type="Proteomes" id="UP000284202"/>
    </source>
</evidence>
<dbReference type="Proteomes" id="UP000284202">
    <property type="component" value="Unassembled WGS sequence"/>
</dbReference>